<dbReference type="PROSITE" id="PS51898">
    <property type="entry name" value="TYR_RECOMBINASE"/>
    <property type="match status" value="1"/>
</dbReference>
<dbReference type="EMBL" id="BMFW01000005">
    <property type="protein sequence ID" value="GGH93691.1"/>
    <property type="molecule type" value="Genomic_DNA"/>
</dbReference>
<dbReference type="InterPro" id="IPR013762">
    <property type="entry name" value="Integrase-like_cat_sf"/>
</dbReference>
<evidence type="ECO:0000313" key="9">
    <source>
        <dbReference type="Proteomes" id="UP000643279"/>
    </source>
</evidence>
<dbReference type="InterPro" id="IPR044068">
    <property type="entry name" value="CB"/>
</dbReference>
<dbReference type="InterPro" id="IPR010998">
    <property type="entry name" value="Integrase_recombinase_N"/>
</dbReference>
<dbReference type="PANTHER" id="PTHR30349">
    <property type="entry name" value="PHAGE INTEGRASE-RELATED"/>
    <property type="match status" value="1"/>
</dbReference>
<keyword evidence="3" id="KW-0233">DNA recombination</keyword>
<dbReference type="CDD" id="cd01189">
    <property type="entry name" value="INT_ICEBs1_C_like"/>
    <property type="match status" value="1"/>
</dbReference>
<gene>
    <name evidence="8" type="ORF">GCM10007170_15150</name>
</gene>
<evidence type="ECO:0000259" key="7">
    <source>
        <dbReference type="PROSITE" id="PS51900"/>
    </source>
</evidence>
<evidence type="ECO:0000256" key="2">
    <source>
        <dbReference type="ARBA" id="ARBA00023125"/>
    </source>
</evidence>
<dbReference type="InterPro" id="IPR011010">
    <property type="entry name" value="DNA_brk_join_enz"/>
</dbReference>
<dbReference type="Gene3D" id="1.10.150.130">
    <property type="match status" value="1"/>
</dbReference>
<dbReference type="InterPro" id="IPR002104">
    <property type="entry name" value="Integrase_catalytic"/>
</dbReference>
<name>A0ABQ2APY8_9MICC</name>
<evidence type="ECO:0008006" key="10">
    <source>
        <dbReference type="Google" id="ProtNLM"/>
    </source>
</evidence>
<reference evidence="9" key="1">
    <citation type="journal article" date="2019" name="Int. J. Syst. Evol. Microbiol.">
        <title>The Global Catalogue of Microorganisms (GCM) 10K type strain sequencing project: providing services to taxonomists for standard genome sequencing and annotation.</title>
        <authorList>
            <consortium name="The Broad Institute Genomics Platform"/>
            <consortium name="The Broad Institute Genome Sequencing Center for Infectious Disease"/>
            <person name="Wu L."/>
            <person name="Ma J."/>
        </authorList>
    </citation>
    <scope>NUCLEOTIDE SEQUENCE [LARGE SCALE GENOMIC DNA]</scope>
    <source>
        <strain evidence="9">CGMCC 1.12778</strain>
    </source>
</reference>
<dbReference type="InterPro" id="IPR050090">
    <property type="entry name" value="Tyrosine_recombinase_XerCD"/>
</dbReference>
<feature type="region of interest" description="Disordered" evidence="5">
    <location>
        <begin position="1"/>
        <end position="36"/>
    </location>
</feature>
<evidence type="ECO:0000313" key="8">
    <source>
        <dbReference type="EMBL" id="GGH93691.1"/>
    </source>
</evidence>
<accession>A0ABQ2APY8</accession>
<dbReference type="Proteomes" id="UP000643279">
    <property type="component" value="Unassembled WGS sequence"/>
</dbReference>
<evidence type="ECO:0000256" key="5">
    <source>
        <dbReference type="SAM" id="MobiDB-lite"/>
    </source>
</evidence>
<evidence type="ECO:0000256" key="1">
    <source>
        <dbReference type="ARBA" id="ARBA00008857"/>
    </source>
</evidence>
<feature type="domain" description="Core-binding (CB)" evidence="7">
    <location>
        <begin position="69"/>
        <end position="150"/>
    </location>
</feature>
<protein>
    <recommendedName>
        <fullName evidence="10">Site-specific recombinase XerD</fullName>
    </recommendedName>
</protein>
<evidence type="ECO:0000259" key="6">
    <source>
        <dbReference type="PROSITE" id="PS51898"/>
    </source>
</evidence>
<sequence length="391" mass="43782">MASIQKRGPRKDGTYSYQVQWRDRDTKQPERWTFDDESEAESWKRLLNANGQSLRQAEKVADDGKRTGPTVAELMAIHISELTDVGPYQSGRYEADIRNHFSEQLGSRKVVAVEYEDIVTWIKYMQGKGLSAKSIANQHGLLSATMTTAVRKRLRPDNPCKGVKLPKSTATEEVMRFITQDEWRRIIGNMDPHFVPFFQLLIGTGLRFGEATALKASDFDLDAATPTVRVIRAWKYDKKGGYYIGPPKTKKSKRTVSLAPSTVAAIREKVEGAGKGYVFTLKRGGVMRSNSTFNRAWRPALLAAGYKPWMSVKDPGNMPRIHDTRHSHASWMLQAGMEIFALSRRLGHESITTTSDRYSHLMPQAHFTGAAVAERALESLDAMDAAGELAS</sequence>
<comment type="caution">
    <text evidence="8">The sequence shown here is derived from an EMBL/GenBank/DDBJ whole genome shotgun (WGS) entry which is preliminary data.</text>
</comment>
<dbReference type="PANTHER" id="PTHR30349:SF64">
    <property type="entry name" value="PROPHAGE INTEGRASE INTD-RELATED"/>
    <property type="match status" value="1"/>
</dbReference>
<dbReference type="Gene3D" id="1.10.443.10">
    <property type="entry name" value="Intergrase catalytic core"/>
    <property type="match status" value="1"/>
</dbReference>
<dbReference type="RefSeq" id="WP_188571018.1">
    <property type="nucleotide sequence ID" value="NZ_BMFW01000005.1"/>
</dbReference>
<evidence type="ECO:0000256" key="3">
    <source>
        <dbReference type="ARBA" id="ARBA00023172"/>
    </source>
</evidence>
<keyword evidence="2 4" id="KW-0238">DNA-binding</keyword>
<proteinExistence type="inferred from homology"/>
<feature type="domain" description="Tyr recombinase" evidence="6">
    <location>
        <begin position="173"/>
        <end position="372"/>
    </location>
</feature>
<dbReference type="SUPFAM" id="SSF56349">
    <property type="entry name" value="DNA breaking-rejoining enzymes"/>
    <property type="match status" value="1"/>
</dbReference>
<dbReference type="Pfam" id="PF00589">
    <property type="entry name" value="Phage_integrase"/>
    <property type="match status" value="1"/>
</dbReference>
<dbReference type="PROSITE" id="PS51900">
    <property type="entry name" value="CB"/>
    <property type="match status" value="1"/>
</dbReference>
<comment type="similarity">
    <text evidence="1">Belongs to the 'phage' integrase family.</text>
</comment>
<organism evidence="8 9">
    <name type="scientific">Arthrobacter liuii</name>
    <dbReference type="NCBI Taxonomy" id="1476996"/>
    <lineage>
        <taxon>Bacteria</taxon>
        <taxon>Bacillati</taxon>
        <taxon>Actinomycetota</taxon>
        <taxon>Actinomycetes</taxon>
        <taxon>Micrococcales</taxon>
        <taxon>Micrococcaceae</taxon>
        <taxon>Arthrobacter</taxon>
    </lineage>
</organism>
<evidence type="ECO:0000256" key="4">
    <source>
        <dbReference type="PROSITE-ProRule" id="PRU01248"/>
    </source>
</evidence>
<keyword evidence="9" id="KW-1185">Reference proteome</keyword>
<feature type="compositionally biased region" description="Basic and acidic residues" evidence="5">
    <location>
        <begin position="21"/>
        <end position="34"/>
    </location>
</feature>